<dbReference type="Proteomes" id="UP000824998">
    <property type="component" value="Unassembled WGS sequence"/>
</dbReference>
<keyword evidence="2" id="KW-1185">Reference proteome</keyword>
<name>A0A9P7Y8B8_9HELO</name>
<dbReference type="AlphaFoldDB" id="A0A9P7Y8B8"/>
<sequence>MDHDDVNSSDIEYEPTANEFAGAGAQSVDLMLGRAVENRLESKKAAKQLQFVQNSKKTMYINYLWYNRFLAFRRGTLRIPDSAVPIGEHLERFLRSIVSSVVPRLGDVPSYRWLQQGVGHLVNAIVFHYKDFTLSSHERSRIACTLNDLFHAGKLTKDVARDKHFVGAFLVQKLSSALFTDALRNGTNSG</sequence>
<dbReference type="EMBL" id="MU251836">
    <property type="protein sequence ID" value="KAG9228955.1"/>
    <property type="molecule type" value="Genomic_DNA"/>
</dbReference>
<dbReference type="OrthoDB" id="3599682at2759"/>
<protein>
    <submittedName>
        <fullName evidence="1">Uncharacterized protein</fullName>
    </submittedName>
</protein>
<evidence type="ECO:0000313" key="2">
    <source>
        <dbReference type="Proteomes" id="UP000824998"/>
    </source>
</evidence>
<proteinExistence type="predicted"/>
<organism evidence="1 2">
    <name type="scientific">Amylocarpus encephaloides</name>
    <dbReference type="NCBI Taxonomy" id="45428"/>
    <lineage>
        <taxon>Eukaryota</taxon>
        <taxon>Fungi</taxon>
        <taxon>Dikarya</taxon>
        <taxon>Ascomycota</taxon>
        <taxon>Pezizomycotina</taxon>
        <taxon>Leotiomycetes</taxon>
        <taxon>Helotiales</taxon>
        <taxon>Helotiales incertae sedis</taxon>
        <taxon>Amylocarpus</taxon>
    </lineage>
</organism>
<evidence type="ECO:0000313" key="1">
    <source>
        <dbReference type="EMBL" id="KAG9228955.1"/>
    </source>
</evidence>
<reference evidence="1" key="1">
    <citation type="journal article" date="2021" name="IMA Fungus">
        <title>Genomic characterization of three marine fungi, including Emericellopsis atlantica sp. nov. with signatures of a generalist lifestyle and marine biomass degradation.</title>
        <authorList>
            <person name="Hagestad O.C."/>
            <person name="Hou L."/>
            <person name="Andersen J.H."/>
            <person name="Hansen E.H."/>
            <person name="Altermark B."/>
            <person name="Li C."/>
            <person name="Kuhnert E."/>
            <person name="Cox R.J."/>
            <person name="Crous P.W."/>
            <person name="Spatafora J.W."/>
            <person name="Lail K."/>
            <person name="Amirebrahimi M."/>
            <person name="Lipzen A."/>
            <person name="Pangilinan J."/>
            <person name="Andreopoulos W."/>
            <person name="Hayes R.D."/>
            <person name="Ng V."/>
            <person name="Grigoriev I.V."/>
            <person name="Jackson S.A."/>
            <person name="Sutton T.D.S."/>
            <person name="Dobson A.D.W."/>
            <person name="Rama T."/>
        </authorList>
    </citation>
    <scope>NUCLEOTIDE SEQUENCE</scope>
    <source>
        <strain evidence="1">TRa018bII</strain>
    </source>
</reference>
<comment type="caution">
    <text evidence="1">The sequence shown here is derived from an EMBL/GenBank/DDBJ whole genome shotgun (WGS) entry which is preliminary data.</text>
</comment>
<gene>
    <name evidence="1" type="ORF">BJ875DRAFT_476184</name>
</gene>
<accession>A0A9P7Y8B8</accession>